<dbReference type="Gene3D" id="2.60.40.10">
    <property type="entry name" value="Immunoglobulins"/>
    <property type="match status" value="3"/>
</dbReference>
<dbReference type="InterPro" id="IPR003598">
    <property type="entry name" value="Ig_sub2"/>
</dbReference>
<sequence>SVANKAPAVTTEDGNIIIVDYNEPVSLKCKISGHPKPNVVWEKNDGTILTSKLSLVELPYDYISVLNLERVISNSTYQCKASNDYGKDSKEIAVETKQYFNVLTKPKGGVIKLNDKATFECKVDAKPTAEIKWYKEGEVVEEDKNYEISDDKSQLIINRMLPENVGNYACLAKNAFTGQIFHFVVKISDVEPPKIDKTVTEIRVKEGSHVVIPCKMIHHGNPPATINWFFKHESDDEAKRIDQTVGEETIEIEDASPAFVGTYRCEAD</sequence>
<evidence type="ECO:0000256" key="3">
    <source>
        <dbReference type="ARBA" id="ARBA00023319"/>
    </source>
</evidence>
<dbReference type="GO" id="GO:0005886">
    <property type="term" value="C:plasma membrane"/>
    <property type="evidence" value="ECO:0007669"/>
    <property type="project" value="TreeGrafter"/>
</dbReference>
<dbReference type="InterPro" id="IPR013783">
    <property type="entry name" value="Ig-like_fold"/>
</dbReference>
<dbReference type="EMBL" id="GDQN01007864">
    <property type="protein sequence ID" value="JAT83190.1"/>
    <property type="molecule type" value="Transcribed_RNA"/>
</dbReference>
<keyword evidence="1" id="KW-0732">Signal</keyword>
<dbReference type="AlphaFoldDB" id="A0A1E1W868"/>
<proteinExistence type="predicted"/>
<dbReference type="CDD" id="cd00096">
    <property type="entry name" value="Ig"/>
    <property type="match status" value="3"/>
</dbReference>
<evidence type="ECO:0000256" key="1">
    <source>
        <dbReference type="ARBA" id="ARBA00022729"/>
    </source>
</evidence>
<dbReference type="Pfam" id="PF07679">
    <property type="entry name" value="I-set"/>
    <property type="match status" value="2"/>
</dbReference>
<organism evidence="5">
    <name type="scientific">Pectinophora gossypiella</name>
    <name type="common">Cotton pink bollworm</name>
    <name type="synonym">Depressaria gossypiella</name>
    <dbReference type="NCBI Taxonomy" id="13191"/>
    <lineage>
        <taxon>Eukaryota</taxon>
        <taxon>Metazoa</taxon>
        <taxon>Ecdysozoa</taxon>
        <taxon>Arthropoda</taxon>
        <taxon>Hexapoda</taxon>
        <taxon>Insecta</taxon>
        <taxon>Pterygota</taxon>
        <taxon>Neoptera</taxon>
        <taxon>Endopterygota</taxon>
        <taxon>Lepidoptera</taxon>
        <taxon>Glossata</taxon>
        <taxon>Ditrysia</taxon>
        <taxon>Gelechioidea</taxon>
        <taxon>Gelechiidae</taxon>
        <taxon>Apatetrinae</taxon>
        <taxon>Pectinophora</taxon>
    </lineage>
</organism>
<dbReference type="InterPro" id="IPR003599">
    <property type="entry name" value="Ig_sub"/>
</dbReference>
<dbReference type="InterPro" id="IPR050958">
    <property type="entry name" value="Cell_Adh-Cytoskel_Orgn"/>
</dbReference>
<evidence type="ECO:0000313" key="5">
    <source>
        <dbReference type="EMBL" id="JAT83190.1"/>
    </source>
</evidence>
<name>A0A1E1W868_PECGO</name>
<keyword evidence="3" id="KW-0393">Immunoglobulin domain</keyword>
<evidence type="ECO:0000259" key="4">
    <source>
        <dbReference type="PROSITE" id="PS50835"/>
    </source>
</evidence>
<dbReference type="GO" id="GO:0030424">
    <property type="term" value="C:axon"/>
    <property type="evidence" value="ECO:0007669"/>
    <property type="project" value="TreeGrafter"/>
</dbReference>
<dbReference type="PIRSF" id="PIRSF000615">
    <property type="entry name" value="TyrPK_CSF1-R"/>
    <property type="match status" value="1"/>
</dbReference>
<feature type="non-terminal residue" evidence="5">
    <location>
        <position position="1"/>
    </location>
</feature>
<dbReference type="PANTHER" id="PTHR45080">
    <property type="entry name" value="CONTACTIN 5"/>
    <property type="match status" value="1"/>
</dbReference>
<dbReference type="InterPro" id="IPR013098">
    <property type="entry name" value="Ig_I-set"/>
</dbReference>
<dbReference type="PROSITE" id="PS50835">
    <property type="entry name" value="IG_LIKE"/>
    <property type="match status" value="3"/>
</dbReference>
<dbReference type="OrthoDB" id="6019866at2759"/>
<dbReference type="InterPro" id="IPR036179">
    <property type="entry name" value="Ig-like_dom_sf"/>
</dbReference>
<dbReference type="PANTHER" id="PTHR45080:SF8">
    <property type="entry name" value="IG-LIKE DOMAIN-CONTAINING PROTEIN"/>
    <property type="match status" value="1"/>
</dbReference>
<dbReference type="InterPro" id="IPR007110">
    <property type="entry name" value="Ig-like_dom"/>
</dbReference>
<dbReference type="GO" id="GO:0043025">
    <property type="term" value="C:neuronal cell body"/>
    <property type="evidence" value="ECO:0007669"/>
    <property type="project" value="TreeGrafter"/>
</dbReference>
<feature type="domain" description="Ig-like" evidence="4">
    <location>
        <begin position="193"/>
        <end position="268"/>
    </location>
</feature>
<feature type="domain" description="Ig-like" evidence="4">
    <location>
        <begin position="7"/>
        <end position="95"/>
    </location>
</feature>
<protein>
    <recommendedName>
        <fullName evidence="4">Ig-like domain-containing protein</fullName>
    </recommendedName>
</protein>
<dbReference type="SMART" id="SM00409">
    <property type="entry name" value="IG"/>
    <property type="match status" value="3"/>
</dbReference>
<gene>
    <name evidence="5" type="ORF">g.3654</name>
</gene>
<dbReference type="Pfam" id="PF13927">
    <property type="entry name" value="Ig_3"/>
    <property type="match status" value="1"/>
</dbReference>
<dbReference type="SUPFAM" id="SSF48726">
    <property type="entry name" value="Immunoglobulin"/>
    <property type="match status" value="3"/>
</dbReference>
<dbReference type="GO" id="GO:0008046">
    <property type="term" value="F:axon guidance receptor activity"/>
    <property type="evidence" value="ECO:0007669"/>
    <property type="project" value="TreeGrafter"/>
</dbReference>
<reference evidence="5" key="1">
    <citation type="submission" date="2015-09" db="EMBL/GenBank/DDBJ databases">
        <title>De novo assembly of Pectinophora gossypiella (Pink Bollworm) gut transcriptome.</title>
        <authorList>
            <person name="Tassone E.E."/>
        </authorList>
    </citation>
    <scope>NUCLEOTIDE SEQUENCE</scope>
</reference>
<feature type="non-terminal residue" evidence="5">
    <location>
        <position position="268"/>
    </location>
</feature>
<evidence type="ECO:0000256" key="2">
    <source>
        <dbReference type="ARBA" id="ARBA00023157"/>
    </source>
</evidence>
<dbReference type="GO" id="GO:0007156">
    <property type="term" value="P:homophilic cell adhesion via plasma membrane adhesion molecules"/>
    <property type="evidence" value="ECO:0007669"/>
    <property type="project" value="TreeGrafter"/>
</dbReference>
<dbReference type="GO" id="GO:0050808">
    <property type="term" value="P:synapse organization"/>
    <property type="evidence" value="ECO:0007669"/>
    <property type="project" value="TreeGrafter"/>
</dbReference>
<keyword evidence="2" id="KW-1015">Disulfide bond</keyword>
<dbReference type="SMART" id="SM00408">
    <property type="entry name" value="IGc2"/>
    <property type="match status" value="3"/>
</dbReference>
<feature type="domain" description="Ig-like" evidence="4">
    <location>
        <begin position="114"/>
        <end position="188"/>
    </location>
</feature>
<accession>A0A1E1W868</accession>